<organism evidence="3 4">
    <name type="scientific">Plutella xylostella</name>
    <name type="common">Diamondback moth</name>
    <name type="synonym">Plutella maculipennis</name>
    <dbReference type="NCBI Taxonomy" id="51655"/>
    <lineage>
        <taxon>Eukaryota</taxon>
        <taxon>Metazoa</taxon>
        <taxon>Ecdysozoa</taxon>
        <taxon>Arthropoda</taxon>
        <taxon>Hexapoda</taxon>
        <taxon>Insecta</taxon>
        <taxon>Pterygota</taxon>
        <taxon>Neoptera</taxon>
        <taxon>Endopterygota</taxon>
        <taxon>Lepidoptera</taxon>
        <taxon>Glossata</taxon>
        <taxon>Ditrysia</taxon>
        <taxon>Yponomeutoidea</taxon>
        <taxon>Plutellidae</taxon>
        <taxon>Plutella</taxon>
    </lineage>
</organism>
<feature type="compositionally biased region" description="Basic residues" evidence="1">
    <location>
        <begin position="64"/>
        <end position="80"/>
    </location>
</feature>
<proteinExistence type="predicted"/>
<dbReference type="Proteomes" id="UP000823941">
    <property type="component" value="Chromosome 9"/>
</dbReference>
<comment type="caution">
    <text evidence="3">The sequence shown here is derived from an EMBL/GenBank/DDBJ whole genome shotgun (WGS) entry which is preliminary data.</text>
</comment>
<feature type="region of interest" description="Disordered" evidence="1">
    <location>
        <begin position="448"/>
        <end position="467"/>
    </location>
</feature>
<evidence type="ECO:0000313" key="4">
    <source>
        <dbReference type="Proteomes" id="UP000823941"/>
    </source>
</evidence>
<feature type="region of interest" description="Disordered" evidence="1">
    <location>
        <begin position="32"/>
        <end position="80"/>
    </location>
</feature>
<feature type="region of interest" description="Disordered" evidence="1">
    <location>
        <begin position="102"/>
        <end position="216"/>
    </location>
</feature>
<name>A0ABQ7QS38_PLUXY</name>
<keyword evidence="4" id="KW-1185">Reference proteome</keyword>
<evidence type="ECO:0000259" key="2">
    <source>
        <dbReference type="Pfam" id="PF16012"/>
    </source>
</evidence>
<feature type="compositionally biased region" description="Basic and acidic residues" evidence="1">
    <location>
        <begin position="448"/>
        <end position="458"/>
    </location>
</feature>
<evidence type="ECO:0000313" key="3">
    <source>
        <dbReference type="EMBL" id="KAG7307849.1"/>
    </source>
</evidence>
<dbReference type="EMBL" id="JAHIBW010000009">
    <property type="protein sequence ID" value="KAG7307849.1"/>
    <property type="molecule type" value="Genomic_DNA"/>
</dbReference>
<gene>
    <name evidence="3" type="ORF">JYU34_006453</name>
</gene>
<protein>
    <recommendedName>
        <fullName evidence="2">DUF4780 domain-containing protein</fullName>
    </recommendedName>
</protein>
<feature type="domain" description="DUF4780" evidence="2">
    <location>
        <begin position="245"/>
        <end position="412"/>
    </location>
</feature>
<reference evidence="3 4" key="1">
    <citation type="submission" date="2021-06" db="EMBL/GenBank/DDBJ databases">
        <title>A haploid diamondback moth (Plutella xylostella L.) genome assembly resolves 31 chromosomes and identifies a diamide resistance mutation.</title>
        <authorList>
            <person name="Ward C.M."/>
            <person name="Perry K.D."/>
            <person name="Baker G."/>
            <person name="Powis K."/>
            <person name="Heckel D.G."/>
            <person name="Baxter S.W."/>
        </authorList>
    </citation>
    <scope>NUCLEOTIDE SEQUENCE [LARGE SCALE GENOMIC DNA]</scope>
    <source>
        <strain evidence="3 4">LV</strain>
        <tissue evidence="3">Single pupa</tissue>
    </source>
</reference>
<sequence>MIKYTKQFENQWFPSKNWMKANCSEDSEEIDAAVPACSGSPAPAGPDRGAPGGPGDPAVDGATRTRHRMSGSARRRLHRRRMREEAARLAAVPLADIAARVTPSSAAAGRSNEYDRGSATVTRGHTGGSMPAGGRPLPTPARPIPASSTATHKAPTSVAHPGASQKGCPRLVPGGGQPKTPANTSARVKRMRSDEKVSPAEGGTRGPPKRACLARPKDPQSASLNYAGALKAHLNAVIVAADWRELSPDQMTIIRRAVELKHSEAVNDLTRDVVPAFDHFPQQLPRGGLKLRCCDDYTLDWLKETVSSLPPLWDGGCQLKVVAASEMPSFIKGAVWVPDYTEESVEALRFHLSRVNRRWVDLNSWRLFSSDIREVEGVRCALLIFGIPQPEVERLELRERKLSYKVGTIHVRVSQGGGQAAETADVLATAAPSAPPGDTCDAVTAVADRPESGRERRSSGSSAGEWLGLGALGIRSPSALSLSSATEEYMLGRDDDRATTPT</sequence>
<evidence type="ECO:0000256" key="1">
    <source>
        <dbReference type="SAM" id="MobiDB-lite"/>
    </source>
</evidence>
<dbReference type="InterPro" id="IPR031961">
    <property type="entry name" value="DUF4780"/>
</dbReference>
<dbReference type="Pfam" id="PF16012">
    <property type="entry name" value="DUF4780"/>
    <property type="match status" value="1"/>
</dbReference>
<feature type="compositionally biased region" description="Low complexity" evidence="1">
    <location>
        <begin position="32"/>
        <end position="49"/>
    </location>
</feature>
<accession>A0ABQ7QS38</accession>